<gene>
    <name evidence="4" type="ORF">PSFLO_02068</name>
</gene>
<dbReference type="PROSITE" id="PS50206">
    <property type="entry name" value="RHODANESE_3"/>
    <property type="match status" value="1"/>
</dbReference>
<dbReference type="InterPro" id="IPR045886">
    <property type="entry name" value="ThiF/MoeB/HesA"/>
</dbReference>
<evidence type="ECO:0000313" key="5">
    <source>
        <dbReference type="Proteomes" id="UP000323386"/>
    </source>
</evidence>
<feature type="compositionally biased region" description="Polar residues" evidence="1">
    <location>
        <begin position="839"/>
        <end position="852"/>
    </location>
</feature>
<feature type="compositionally biased region" description="Low complexity" evidence="1">
    <location>
        <begin position="819"/>
        <end position="833"/>
    </location>
</feature>
<dbReference type="Gene3D" id="3.40.50.720">
    <property type="entry name" value="NAD(P)-binding Rossmann-like Domain"/>
    <property type="match status" value="1"/>
</dbReference>
<dbReference type="SUPFAM" id="SSF47923">
    <property type="entry name" value="Ypt/Rab-GAP domain of gyp1p"/>
    <property type="match status" value="2"/>
</dbReference>
<dbReference type="InterPro" id="IPR035969">
    <property type="entry name" value="Rab-GAP_TBC_sf"/>
</dbReference>
<dbReference type="InterPro" id="IPR036873">
    <property type="entry name" value="Rhodanese-like_dom_sf"/>
</dbReference>
<dbReference type="GO" id="GO:0016779">
    <property type="term" value="F:nucleotidyltransferase activity"/>
    <property type="evidence" value="ECO:0007669"/>
    <property type="project" value="TreeGrafter"/>
</dbReference>
<dbReference type="SUPFAM" id="SSF69572">
    <property type="entry name" value="Activating enzymes of the ubiquitin-like proteins"/>
    <property type="match status" value="1"/>
</dbReference>
<dbReference type="GO" id="GO:0002143">
    <property type="term" value="P:tRNA wobble position uridine thiolation"/>
    <property type="evidence" value="ECO:0007669"/>
    <property type="project" value="TreeGrafter"/>
</dbReference>
<dbReference type="Pfam" id="PF00566">
    <property type="entry name" value="RabGAP-TBC"/>
    <property type="match status" value="2"/>
</dbReference>
<dbReference type="InterPro" id="IPR035985">
    <property type="entry name" value="Ubiquitin-activating_enz"/>
</dbReference>
<feature type="compositionally biased region" description="Polar residues" evidence="1">
    <location>
        <begin position="508"/>
        <end position="521"/>
    </location>
</feature>
<dbReference type="PANTHER" id="PTHR10953:SF102">
    <property type="entry name" value="ADENYLYLTRANSFERASE AND SULFURTRANSFERASE MOCS3"/>
    <property type="match status" value="1"/>
</dbReference>
<dbReference type="Gene3D" id="1.10.472.80">
    <property type="entry name" value="Ypt/Rab-GAP domain of gyp1p, domain 3"/>
    <property type="match status" value="1"/>
</dbReference>
<feature type="domain" description="Rhodanese" evidence="3">
    <location>
        <begin position="1212"/>
        <end position="1341"/>
    </location>
</feature>
<dbReference type="InterPro" id="IPR001763">
    <property type="entry name" value="Rhodanese-like_dom"/>
</dbReference>
<dbReference type="GO" id="GO:0042292">
    <property type="term" value="F:URM1 activating enzyme activity"/>
    <property type="evidence" value="ECO:0007669"/>
    <property type="project" value="TreeGrafter"/>
</dbReference>
<dbReference type="Gene3D" id="3.40.250.10">
    <property type="entry name" value="Rhodanese-like domain"/>
    <property type="match status" value="1"/>
</dbReference>
<dbReference type="CDD" id="cd00757">
    <property type="entry name" value="ThiF_MoeB_HesA_family"/>
    <property type="match status" value="1"/>
</dbReference>
<feature type="compositionally biased region" description="Low complexity" evidence="1">
    <location>
        <begin position="133"/>
        <end position="151"/>
    </location>
</feature>
<feature type="region of interest" description="Disordered" evidence="1">
    <location>
        <begin position="499"/>
        <end position="522"/>
    </location>
</feature>
<evidence type="ECO:0000259" key="2">
    <source>
        <dbReference type="PROSITE" id="PS50086"/>
    </source>
</evidence>
<feature type="compositionally biased region" description="Gly residues" evidence="1">
    <location>
        <begin position="254"/>
        <end position="269"/>
    </location>
</feature>
<dbReference type="Gene3D" id="1.10.8.270">
    <property type="entry name" value="putative rabgap domain of human tbc1 domain family member 14 like domains"/>
    <property type="match status" value="1"/>
</dbReference>
<feature type="compositionally biased region" description="Polar residues" evidence="1">
    <location>
        <begin position="545"/>
        <end position="557"/>
    </location>
</feature>
<reference evidence="4 5" key="1">
    <citation type="submission" date="2018-03" db="EMBL/GenBank/DDBJ databases">
        <authorList>
            <person name="Guldener U."/>
        </authorList>
    </citation>
    <scope>NUCLEOTIDE SEQUENCE [LARGE SCALE GENOMIC DNA]</scope>
    <source>
        <strain evidence="4 5">DAOM196992</strain>
    </source>
</reference>
<feature type="domain" description="Rab-GAP TBC" evidence="2">
    <location>
        <begin position="60"/>
        <end position="411"/>
    </location>
</feature>
<evidence type="ECO:0000256" key="1">
    <source>
        <dbReference type="SAM" id="MobiDB-lite"/>
    </source>
</evidence>
<dbReference type="OrthoDB" id="10261062at2759"/>
<dbReference type="GO" id="GO:0004792">
    <property type="term" value="F:thiosulfate-cyanide sulfurtransferase activity"/>
    <property type="evidence" value="ECO:0007669"/>
    <property type="project" value="TreeGrafter"/>
</dbReference>
<feature type="region of interest" description="Disordered" evidence="1">
    <location>
        <begin position="127"/>
        <end position="153"/>
    </location>
</feature>
<accession>A0A5C3EYU8</accession>
<dbReference type="InterPro" id="IPR000594">
    <property type="entry name" value="ThiF_NAD_FAD-bd"/>
</dbReference>
<dbReference type="GO" id="GO:0005737">
    <property type="term" value="C:cytoplasm"/>
    <property type="evidence" value="ECO:0007669"/>
    <property type="project" value="TreeGrafter"/>
</dbReference>
<feature type="compositionally biased region" description="Low complexity" evidence="1">
    <location>
        <begin position="663"/>
        <end position="685"/>
    </location>
</feature>
<protein>
    <submittedName>
        <fullName evidence="4">Related to molybdenum cofactor biosynthetic protein</fullName>
    </submittedName>
</protein>
<organism evidence="4 5">
    <name type="scientific">Pseudozyma flocculosa</name>
    <dbReference type="NCBI Taxonomy" id="84751"/>
    <lineage>
        <taxon>Eukaryota</taxon>
        <taxon>Fungi</taxon>
        <taxon>Dikarya</taxon>
        <taxon>Basidiomycota</taxon>
        <taxon>Ustilaginomycotina</taxon>
        <taxon>Ustilaginomycetes</taxon>
        <taxon>Ustilaginales</taxon>
        <taxon>Ustilaginaceae</taxon>
        <taxon>Pseudozyma</taxon>
    </lineage>
</organism>
<dbReference type="SMART" id="SM00164">
    <property type="entry name" value="TBC"/>
    <property type="match status" value="1"/>
</dbReference>
<feature type="region of interest" description="Disordered" evidence="1">
    <location>
        <begin position="536"/>
        <end position="591"/>
    </location>
</feature>
<dbReference type="InterPro" id="IPR000195">
    <property type="entry name" value="Rab-GAP-TBC_dom"/>
</dbReference>
<dbReference type="PANTHER" id="PTHR10953">
    <property type="entry name" value="UBIQUITIN-ACTIVATING ENZYME E1"/>
    <property type="match status" value="1"/>
</dbReference>
<feature type="compositionally biased region" description="Polar residues" evidence="1">
    <location>
        <begin position="1307"/>
        <end position="1316"/>
    </location>
</feature>
<evidence type="ECO:0000313" key="4">
    <source>
        <dbReference type="EMBL" id="SPO36597.1"/>
    </source>
</evidence>
<feature type="region of interest" description="Disordered" evidence="1">
    <location>
        <begin position="799"/>
        <end position="864"/>
    </location>
</feature>
<keyword evidence="5" id="KW-1185">Reference proteome</keyword>
<feature type="region of interest" description="Disordered" evidence="1">
    <location>
        <begin position="249"/>
        <end position="272"/>
    </location>
</feature>
<proteinExistence type="predicted"/>
<dbReference type="FunFam" id="1.10.472.80:FF:000038">
    <property type="entry name" value="TBC1 domain family member 5"/>
    <property type="match status" value="1"/>
</dbReference>
<dbReference type="SMART" id="SM00450">
    <property type="entry name" value="RHOD"/>
    <property type="match status" value="1"/>
</dbReference>
<sequence>MADPLAAVQGSVPTIRAQPTGNDAEGVGIRQLWSDIFRSFTASDQESLRAKALGGEVPVGDRPTMRWIHWKLFLSEHLSSTPTSWTAVLDKDRSHYAELRRDMLRAPDGNYPPDLGLEDDEQVLAQMSRSHGDSTSSRPSLSSSRSSSGRGYASGGSVLGDLSVNNPLSLDDSNPWKTHYASLETRQTIAQDVERTFPDLALFRESRVQKGLANALFVWCGQNQDVGYRQGMHELLAVLWLVRQRDSTRQGSRAGSGGRGAQGPLGSSGGSARLDEDVMQAVLGERWIEHDVYTLFCALMQRAKSWFEWRTPQPAEPAQPRSAVPRTMSWGSLTGLPQPSTAAANPTTPIVAKCERIRQLLHTTDPSLAQHLDALAIEPQLFALRWIRLIFTREFPLEDALKLWDGIFAMDRSLALIDHVCVAMLMRVRNELLTADYSGALQALLRYPVNPDAPDGGNRTELLVQQAIYLRDNGSTPASGVAIVLQNRDLLGIPPRFPDAERSLANERPSNGSLGSPTSTRDAPYAAIYQARGPSKFATVGRSPSGANPVSSWQRPTPASRLPATAPPSRHPARRFDDPLSASAAMPQSPSRSFGIVPSAYIPEGISDFARGLYERSDSLGINRALNSTMANVQRTVTAAAAGVAASNAASSAAGNGGFPSSFSDSLTPSVSHASLSATSTTTPAGFQPAVPRRNASAAAGRTSGPGTNSASSPSISTAELTAKLEGLTTTNKALGAALATCIETLETSWLSRQEVAPDGISARPAGHEDLDQSDVDTLMSFTALKHIRDVLNGSAREFDSATLPSKRPAADPADQKNAAQALPAASKAAAAPQPLPPGSNTNGAASATTSSDHGESIGAAPNNPHVETAAALAGRTTPTPPPGLPMCLAEYQRYGRQMILPDFGLEGQLRLRRSKVLVVGAGGLGCPAVQYLAAAGVGQISIVDHDSVEASNLARQILHSDAKIGINKAESAAQAAHVINPFINVTPHPVGISSANARSLISGHDLVLDCTDNPLTRYLISDAAVLEGVEVVSGAAQGYDGQLIVLHKKILPQFASKPTTAASPASTAPALVDPIDNARGPCYRCLFPVAPKPEDVTDCEDGGVLGGITGLVGTMQALESVKILAQIGEATLPTMTLVSPMSGTPFRSIRLRPRRLATCRTCGDPAQVGRDNMISDLQSEDYATFCHLNRPPMVDGQAGGPRVAVEELEKGAAKRLLIDVRPPVEFGITRIDGSISLPYTTIRKDPSKALETIRSRLSTSPVGQPPLLVCRKGNDSQLAVRLLQQAARDAAAATEVARQEAVQDDPLSSPSTDSAAPSRARRDEELEFTDLVGGLRAYAKVKDGFPMQARKRDS</sequence>
<feature type="compositionally biased region" description="Polar residues" evidence="1">
    <location>
        <begin position="705"/>
        <end position="716"/>
    </location>
</feature>
<evidence type="ECO:0000259" key="3">
    <source>
        <dbReference type="PROSITE" id="PS50206"/>
    </source>
</evidence>
<feature type="region of interest" description="Disordered" evidence="1">
    <location>
        <begin position="1298"/>
        <end position="1326"/>
    </location>
</feature>
<dbReference type="EMBL" id="OOIP01000004">
    <property type="protein sequence ID" value="SPO36597.1"/>
    <property type="molecule type" value="Genomic_DNA"/>
</dbReference>
<dbReference type="GO" id="GO:0032447">
    <property type="term" value="P:protein urmylation"/>
    <property type="evidence" value="ECO:0007669"/>
    <property type="project" value="TreeGrafter"/>
</dbReference>
<feature type="region of interest" description="Disordered" evidence="1">
    <location>
        <begin position="663"/>
        <end position="716"/>
    </location>
</feature>
<dbReference type="Pfam" id="PF00899">
    <property type="entry name" value="ThiF"/>
    <property type="match status" value="1"/>
</dbReference>
<name>A0A5C3EYU8_9BASI</name>
<dbReference type="Proteomes" id="UP000323386">
    <property type="component" value="Unassembled WGS sequence"/>
</dbReference>
<dbReference type="PROSITE" id="PS50086">
    <property type="entry name" value="TBC_RABGAP"/>
    <property type="match status" value="1"/>
</dbReference>
<dbReference type="Pfam" id="PF00581">
    <property type="entry name" value="Rhodanese"/>
    <property type="match status" value="1"/>
</dbReference>